<reference evidence="1 2" key="1">
    <citation type="submission" date="2018-03" db="EMBL/GenBank/DDBJ databases">
        <title>Genomic Encyclopedia of Archaeal and Bacterial Type Strains, Phase II (KMG-II): from individual species to whole genera.</title>
        <authorList>
            <person name="Goeker M."/>
        </authorList>
    </citation>
    <scope>NUCLEOTIDE SEQUENCE [LARGE SCALE GENOMIC DNA]</scope>
    <source>
        <strain evidence="1 2">DSM 45312</strain>
    </source>
</reference>
<protein>
    <submittedName>
        <fullName evidence="1">Uncharacterized protein</fullName>
    </submittedName>
</protein>
<accession>A0A2P8DUF1</accession>
<dbReference type="EMBL" id="PYGA01000001">
    <property type="protein sequence ID" value="PSL00847.1"/>
    <property type="molecule type" value="Genomic_DNA"/>
</dbReference>
<dbReference type="RefSeq" id="WP_106581022.1">
    <property type="nucleotide sequence ID" value="NZ_PYGA01000001.1"/>
</dbReference>
<name>A0A2P8DUF1_9ACTN</name>
<comment type="caution">
    <text evidence="1">The sequence shown here is derived from an EMBL/GenBank/DDBJ whole genome shotgun (WGS) entry which is preliminary data.</text>
</comment>
<dbReference type="AlphaFoldDB" id="A0A2P8DUF1"/>
<organism evidence="1 2">
    <name type="scientific">Murinocardiopsis flavida</name>
    <dbReference type="NCBI Taxonomy" id="645275"/>
    <lineage>
        <taxon>Bacteria</taxon>
        <taxon>Bacillati</taxon>
        <taxon>Actinomycetota</taxon>
        <taxon>Actinomycetes</taxon>
        <taxon>Streptosporangiales</taxon>
        <taxon>Nocardiopsidaceae</taxon>
        <taxon>Murinocardiopsis</taxon>
    </lineage>
</organism>
<evidence type="ECO:0000313" key="2">
    <source>
        <dbReference type="Proteomes" id="UP000240542"/>
    </source>
</evidence>
<proteinExistence type="predicted"/>
<sequence>MSTAIADPAQPLPRREVTLVLDPDTHAELLRAADGADLAAHLRSLAGRYARWCELRDWLVQLETAYGPLPPEALERMHRQMLGLARRASSAPATLTLGFDPEEFAALGAAARCRPLADYAREVLIEHLTAAPGAASDAASPGSPPD</sequence>
<evidence type="ECO:0000313" key="1">
    <source>
        <dbReference type="EMBL" id="PSL00847.1"/>
    </source>
</evidence>
<keyword evidence="2" id="KW-1185">Reference proteome</keyword>
<dbReference type="Proteomes" id="UP000240542">
    <property type="component" value="Unassembled WGS sequence"/>
</dbReference>
<dbReference type="OrthoDB" id="3432368at2"/>
<gene>
    <name evidence="1" type="ORF">CLV63_101325</name>
</gene>